<dbReference type="PANTHER" id="PTHR48111:SF1">
    <property type="entry name" value="TWO-COMPONENT RESPONSE REGULATOR ORR33"/>
    <property type="match status" value="1"/>
</dbReference>
<feature type="DNA-binding region" description="OmpR/PhoB-type" evidence="7">
    <location>
        <begin position="120"/>
        <end position="219"/>
    </location>
</feature>
<dbReference type="PROSITE" id="PS51755">
    <property type="entry name" value="OMPR_PHOB"/>
    <property type="match status" value="1"/>
</dbReference>
<dbReference type="InterPro" id="IPR036388">
    <property type="entry name" value="WH-like_DNA-bd_sf"/>
</dbReference>
<keyword evidence="5" id="KW-0804">Transcription</keyword>
<keyword evidence="4 7" id="KW-0238">DNA-binding</keyword>
<dbReference type="PROSITE" id="PS50110">
    <property type="entry name" value="RESPONSE_REGULATORY"/>
    <property type="match status" value="1"/>
</dbReference>
<evidence type="ECO:0000256" key="4">
    <source>
        <dbReference type="ARBA" id="ARBA00023125"/>
    </source>
</evidence>
<dbReference type="GO" id="GO:0003677">
    <property type="term" value="F:DNA binding"/>
    <property type="evidence" value="ECO:0007669"/>
    <property type="project" value="UniProtKB-KW"/>
</dbReference>
<dbReference type="Gene3D" id="3.40.50.2300">
    <property type="match status" value="1"/>
</dbReference>
<dbReference type="InterPro" id="IPR016032">
    <property type="entry name" value="Sig_transdc_resp-reg_C-effctor"/>
</dbReference>
<evidence type="ECO:0000259" key="9">
    <source>
        <dbReference type="PROSITE" id="PS51755"/>
    </source>
</evidence>
<feature type="domain" description="OmpR/PhoB-type" evidence="9">
    <location>
        <begin position="120"/>
        <end position="219"/>
    </location>
</feature>
<evidence type="ECO:0000256" key="2">
    <source>
        <dbReference type="ARBA" id="ARBA00023012"/>
    </source>
</evidence>
<dbReference type="InterPro" id="IPR011006">
    <property type="entry name" value="CheY-like_superfamily"/>
</dbReference>
<dbReference type="SMART" id="SM00448">
    <property type="entry name" value="REC"/>
    <property type="match status" value="1"/>
</dbReference>
<accession>A0ABS4GGZ9</accession>
<dbReference type="InterPro" id="IPR001789">
    <property type="entry name" value="Sig_transdc_resp-reg_receiver"/>
</dbReference>
<evidence type="ECO:0000313" key="11">
    <source>
        <dbReference type="Proteomes" id="UP001519342"/>
    </source>
</evidence>
<evidence type="ECO:0000259" key="8">
    <source>
        <dbReference type="PROSITE" id="PS50110"/>
    </source>
</evidence>
<keyword evidence="11" id="KW-1185">Reference proteome</keyword>
<dbReference type="Pfam" id="PF00072">
    <property type="entry name" value="Response_reg"/>
    <property type="match status" value="1"/>
</dbReference>
<protein>
    <submittedName>
        <fullName evidence="10">DNA-binding response OmpR family regulator</fullName>
    </submittedName>
</protein>
<dbReference type="Gene3D" id="6.10.250.690">
    <property type="match status" value="1"/>
</dbReference>
<dbReference type="EMBL" id="JAGGKS010000009">
    <property type="protein sequence ID" value="MBP1926912.1"/>
    <property type="molecule type" value="Genomic_DNA"/>
</dbReference>
<evidence type="ECO:0000313" key="10">
    <source>
        <dbReference type="EMBL" id="MBP1926912.1"/>
    </source>
</evidence>
<dbReference type="SUPFAM" id="SSF52172">
    <property type="entry name" value="CheY-like"/>
    <property type="match status" value="1"/>
</dbReference>
<dbReference type="Proteomes" id="UP001519342">
    <property type="component" value="Unassembled WGS sequence"/>
</dbReference>
<dbReference type="InterPro" id="IPR001867">
    <property type="entry name" value="OmpR/PhoB-type_DNA-bd"/>
</dbReference>
<proteinExistence type="predicted"/>
<evidence type="ECO:0000256" key="7">
    <source>
        <dbReference type="PROSITE-ProRule" id="PRU01091"/>
    </source>
</evidence>
<dbReference type="PANTHER" id="PTHR48111">
    <property type="entry name" value="REGULATOR OF RPOS"/>
    <property type="match status" value="1"/>
</dbReference>
<reference evidence="10 11" key="1">
    <citation type="submission" date="2021-03" db="EMBL/GenBank/DDBJ databases">
        <title>Genomic Encyclopedia of Type Strains, Phase IV (KMG-IV): sequencing the most valuable type-strain genomes for metagenomic binning, comparative biology and taxonomic classification.</title>
        <authorList>
            <person name="Goeker M."/>
        </authorList>
    </citation>
    <scope>NUCLEOTIDE SEQUENCE [LARGE SCALE GENOMIC DNA]</scope>
    <source>
        <strain evidence="10 11">DSM 24004</strain>
    </source>
</reference>
<organism evidence="10 11">
    <name type="scientific">Sedimentibacter acidaminivorans</name>
    <dbReference type="NCBI Taxonomy" id="913099"/>
    <lineage>
        <taxon>Bacteria</taxon>
        <taxon>Bacillati</taxon>
        <taxon>Bacillota</taxon>
        <taxon>Tissierellia</taxon>
        <taxon>Sedimentibacter</taxon>
    </lineage>
</organism>
<evidence type="ECO:0000256" key="5">
    <source>
        <dbReference type="ARBA" id="ARBA00023163"/>
    </source>
</evidence>
<feature type="domain" description="Response regulatory" evidence="8">
    <location>
        <begin position="1"/>
        <end position="113"/>
    </location>
</feature>
<evidence type="ECO:0000256" key="3">
    <source>
        <dbReference type="ARBA" id="ARBA00023015"/>
    </source>
</evidence>
<sequence length="220" mass="25681">MLVIEDKASLNESLVNMLNKERYMAFGEKDIDGGKKTFLVERPHIILLDIMLPNGNGYDLIPFFRKYHNSRILMITALDDGESKCISYENGADDYITKPFDLYELIYKLNAMRRRMISQLSEIQVGDIDFNVDTNKLTCRGKTFNIQPSQIKLLKVLFEKYEEKSYLDKSEFSEFFKEEMNENYRMQTLVARLRKNLSEIGSQEIIIETAYGKGYQLVVC</sequence>
<dbReference type="RefSeq" id="WP_209512634.1">
    <property type="nucleotide sequence ID" value="NZ_JAGGKS010000009.1"/>
</dbReference>
<gene>
    <name evidence="10" type="ORF">J2Z76_002784</name>
</gene>
<keyword evidence="3" id="KW-0805">Transcription regulation</keyword>
<evidence type="ECO:0000256" key="6">
    <source>
        <dbReference type="PROSITE-ProRule" id="PRU00169"/>
    </source>
</evidence>
<keyword evidence="1 6" id="KW-0597">Phosphoprotein</keyword>
<name>A0ABS4GGZ9_9FIRM</name>
<dbReference type="InterPro" id="IPR039420">
    <property type="entry name" value="WalR-like"/>
</dbReference>
<keyword evidence="2" id="KW-0902">Two-component regulatory system</keyword>
<comment type="caution">
    <text evidence="10">The sequence shown here is derived from an EMBL/GenBank/DDBJ whole genome shotgun (WGS) entry which is preliminary data.</text>
</comment>
<dbReference type="SUPFAM" id="SSF46894">
    <property type="entry name" value="C-terminal effector domain of the bipartite response regulators"/>
    <property type="match status" value="1"/>
</dbReference>
<dbReference type="Gene3D" id="1.10.10.10">
    <property type="entry name" value="Winged helix-like DNA-binding domain superfamily/Winged helix DNA-binding domain"/>
    <property type="match status" value="1"/>
</dbReference>
<dbReference type="CDD" id="cd17574">
    <property type="entry name" value="REC_OmpR"/>
    <property type="match status" value="1"/>
</dbReference>
<evidence type="ECO:0000256" key="1">
    <source>
        <dbReference type="ARBA" id="ARBA00022553"/>
    </source>
</evidence>
<feature type="modified residue" description="4-aspartylphosphate" evidence="6">
    <location>
        <position position="49"/>
    </location>
</feature>